<dbReference type="InterPro" id="IPR032675">
    <property type="entry name" value="LRR_dom_sf"/>
</dbReference>
<evidence type="ECO:0000256" key="1">
    <source>
        <dbReference type="ARBA" id="ARBA00004430"/>
    </source>
</evidence>
<dbReference type="EMBL" id="BDRX01000020">
    <property type="protein sequence ID" value="GBF90898.1"/>
    <property type="molecule type" value="Genomic_DNA"/>
</dbReference>
<dbReference type="GO" id="GO:0019005">
    <property type="term" value="C:SCF ubiquitin ligase complex"/>
    <property type="evidence" value="ECO:0007669"/>
    <property type="project" value="TreeGrafter"/>
</dbReference>
<name>A0A2V0NT90_9CHLO</name>
<proteinExistence type="predicted"/>
<dbReference type="GO" id="GO:0031146">
    <property type="term" value="P:SCF-dependent proteasomal ubiquitin-dependent protein catabolic process"/>
    <property type="evidence" value="ECO:0007669"/>
    <property type="project" value="TreeGrafter"/>
</dbReference>
<comment type="subcellular location">
    <subcellularLocation>
        <location evidence="1">Cytoplasm</location>
        <location evidence="1">Cytoskeleton</location>
        <location evidence="1">Cilium axoneme</location>
    </subcellularLocation>
</comment>
<dbReference type="PANTHER" id="PTHR13318:SF190">
    <property type="entry name" value="PARTNER OF PAIRED, ISOFORM B"/>
    <property type="match status" value="1"/>
</dbReference>
<evidence type="ECO:0000313" key="3">
    <source>
        <dbReference type="EMBL" id="GBF90898.1"/>
    </source>
</evidence>
<dbReference type="Proteomes" id="UP000247498">
    <property type="component" value="Unassembled WGS sequence"/>
</dbReference>
<comment type="caution">
    <text evidence="3">The sequence shown here is derived from an EMBL/GenBank/DDBJ whole genome shotgun (WGS) entry which is preliminary data.</text>
</comment>
<evidence type="ECO:0000256" key="2">
    <source>
        <dbReference type="SAM" id="MobiDB-lite"/>
    </source>
</evidence>
<protein>
    <submittedName>
        <fullName evidence="3">Uncharacterized protein</fullName>
    </submittedName>
</protein>
<dbReference type="InterPro" id="IPR001611">
    <property type="entry name" value="Leu-rich_rpt"/>
</dbReference>
<dbReference type="Gene3D" id="3.80.10.10">
    <property type="entry name" value="Ribonuclease Inhibitor"/>
    <property type="match status" value="1"/>
</dbReference>
<evidence type="ECO:0000313" key="4">
    <source>
        <dbReference type="Proteomes" id="UP000247498"/>
    </source>
</evidence>
<gene>
    <name evidence="3" type="ORF">Rsub_03753</name>
</gene>
<dbReference type="GO" id="GO:0005930">
    <property type="term" value="C:axoneme"/>
    <property type="evidence" value="ECO:0007669"/>
    <property type="project" value="UniProtKB-SubCell"/>
</dbReference>
<accession>A0A2V0NT90</accession>
<sequence length="339" mass="34017">MHTGAGSGLAAAHGTADGPERAGDEPQTAAGPVGAASPAAARAAAAAEAAPSCGPQPLASATAQPRASLTAALPPPLLHAVAACVLADRAGGLPALAALSRTCSALRAACDAALDQLTDLPRAATAPLRAKTGPEPGAAAALVRRAVCSLRRAVVVDLSGLHFWVFDCGLEALGSSCPMLEVLRLDHCQNISGAGLAAMAAPGRLARLRELSINACGDVGPGSFLAGLPALRVLRAQYCRSLEDGPVVAVAPRLDELDLTGCGLGDALCGALASARAAHLAFLPITDDGLAALGRAAPRLRRLTLAARCNNLWPVGLYSDSGVTALRRALPELEVAFTM</sequence>
<reference evidence="3 4" key="1">
    <citation type="journal article" date="2018" name="Sci. Rep.">
        <title>Raphidocelis subcapitata (=Pseudokirchneriella subcapitata) provides an insight into genome evolution and environmental adaptations in the Sphaeropleales.</title>
        <authorList>
            <person name="Suzuki S."/>
            <person name="Yamaguchi H."/>
            <person name="Nakajima N."/>
            <person name="Kawachi M."/>
        </authorList>
    </citation>
    <scope>NUCLEOTIDE SEQUENCE [LARGE SCALE GENOMIC DNA]</scope>
    <source>
        <strain evidence="3 4">NIES-35</strain>
    </source>
</reference>
<feature type="region of interest" description="Disordered" evidence="2">
    <location>
        <begin position="1"/>
        <end position="37"/>
    </location>
</feature>
<dbReference type="InParanoid" id="A0A2V0NT90"/>
<dbReference type="STRING" id="307507.A0A2V0NT90"/>
<dbReference type="SUPFAM" id="SSF52047">
    <property type="entry name" value="RNI-like"/>
    <property type="match status" value="1"/>
</dbReference>
<dbReference type="OrthoDB" id="550575at2759"/>
<dbReference type="AlphaFoldDB" id="A0A2V0NT90"/>
<dbReference type="PANTHER" id="PTHR13318">
    <property type="entry name" value="PARTNER OF PAIRED, ISOFORM B-RELATED"/>
    <property type="match status" value="1"/>
</dbReference>
<organism evidence="3 4">
    <name type="scientific">Raphidocelis subcapitata</name>
    <dbReference type="NCBI Taxonomy" id="307507"/>
    <lineage>
        <taxon>Eukaryota</taxon>
        <taxon>Viridiplantae</taxon>
        <taxon>Chlorophyta</taxon>
        <taxon>core chlorophytes</taxon>
        <taxon>Chlorophyceae</taxon>
        <taxon>CS clade</taxon>
        <taxon>Sphaeropleales</taxon>
        <taxon>Selenastraceae</taxon>
        <taxon>Raphidocelis</taxon>
    </lineage>
</organism>
<keyword evidence="4" id="KW-1185">Reference proteome</keyword>
<dbReference type="Pfam" id="PF13516">
    <property type="entry name" value="LRR_6"/>
    <property type="match status" value="1"/>
</dbReference>